<reference evidence="2 3" key="2">
    <citation type="journal article" date="2017" name="Front. Plant Sci.">
        <title>Gene Classification and Mining of Molecular Markers Useful in Red Clover (Trifolium pratense) Breeding.</title>
        <authorList>
            <person name="Istvanek J."/>
            <person name="Dluhosova J."/>
            <person name="Dluhos P."/>
            <person name="Patkova L."/>
            <person name="Nedelnik J."/>
            <person name="Repkova J."/>
        </authorList>
    </citation>
    <scope>NUCLEOTIDE SEQUENCE [LARGE SCALE GENOMIC DNA]</scope>
    <source>
        <strain evidence="3">cv. Tatra</strain>
        <tissue evidence="2">Young leaves</tissue>
    </source>
</reference>
<evidence type="ECO:0000256" key="1">
    <source>
        <dbReference type="SAM" id="MobiDB-lite"/>
    </source>
</evidence>
<dbReference type="AlphaFoldDB" id="A0A2K3N0U6"/>
<name>A0A2K3N0U6_TRIPR</name>
<feature type="compositionally biased region" description="Low complexity" evidence="1">
    <location>
        <begin position="43"/>
        <end position="76"/>
    </location>
</feature>
<organism evidence="2 3">
    <name type="scientific">Trifolium pratense</name>
    <name type="common">Red clover</name>
    <dbReference type="NCBI Taxonomy" id="57577"/>
    <lineage>
        <taxon>Eukaryota</taxon>
        <taxon>Viridiplantae</taxon>
        <taxon>Streptophyta</taxon>
        <taxon>Embryophyta</taxon>
        <taxon>Tracheophyta</taxon>
        <taxon>Spermatophyta</taxon>
        <taxon>Magnoliopsida</taxon>
        <taxon>eudicotyledons</taxon>
        <taxon>Gunneridae</taxon>
        <taxon>Pentapetalae</taxon>
        <taxon>rosids</taxon>
        <taxon>fabids</taxon>
        <taxon>Fabales</taxon>
        <taxon>Fabaceae</taxon>
        <taxon>Papilionoideae</taxon>
        <taxon>50 kb inversion clade</taxon>
        <taxon>NPAAA clade</taxon>
        <taxon>Hologalegina</taxon>
        <taxon>IRL clade</taxon>
        <taxon>Trifolieae</taxon>
        <taxon>Trifolium</taxon>
    </lineage>
</organism>
<evidence type="ECO:0008006" key="4">
    <source>
        <dbReference type="Google" id="ProtNLM"/>
    </source>
</evidence>
<feature type="region of interest" description="Disordered" evidence="1">
    <location>
        <begin position="17"/>
        <end position="96"/>
    </location>
</feature>
<evidence type="ECO:0000313" key="2">
    <source>
        <dbReference type="EMBL" id="PNX96642.1"/>
    </source>
</evidence>
<protein>
    <recommendedName>
        <fullName evidence="4">RING-CH-type domain-containing protein</fullName>
    </recommendedName>
</protein>
<dbReference type="Gene3D" id="3.30.40.10">
    <property type="entry name" value="Zinc/RING finger domain, C3HC4 (zinc finger)"/>
    <property type="match status" value="1"/>
</dbReference>
<comment type="caution">
    <text evidence="2">The sequence shown here is derived from an EMBL/GenBank/DDBJ whole genome shotgun (WGS) entry which is preliminary data.</text>
</comment>
<reference evidence="2 3" key="1">
    <citation type="journal article" date="2014" name="Am. J. Bot.">
        <title>Genome assembly and annotation for red clover (Trifolium pratense; Fabaceae).</title>
        <authorList>
            <person name="Istvanek J."/>
            <person name="Jaros M."/>
            <person name="Krenek A."/>
            <person name="Repkova J."/>
        </authorList>
    </citation>
    <scope>NUCLEOTIDE SEQUENCE [LARGE SCALE GENOMIC DNA]</scope>
    <source>
        <strain evidence="3">cv. Tatra</strain>
        <tissue evidence="2">Young leaves</tissue>
    </source>
</reference>
<dbReference type="Proteomes" id="UP000236291">
    <property type="component" value="Unassembled WGS sequence"/>
</dbReference>
<evidence type="ECO:0000313" key="3">
    <source>
        <dbReference type="Proteomes" id="UP000236291"/>
    </source>
</evidence>
<sequence length="212" mass="23247">MVETNFQCSVKVYVNKDPLKNHQQVKVTEDLLSEEEVPQGLGDNSPRNSSSSSSDNPQGLGDNSPRNSSSSSSDNPQGLVDNSPRNSSSSSSDNTGTVSRCFICYSSRSNKLGDAALGEMRIGFPPCSNKNGIMDMGCCCKGDLAVAHYCCILRWCLSEKIIRSRPAAAEWFRVEDEGWVARFNRHWRLLAVAQTIQAKTSEAAHSCKPFYP</sequence>
<dbReference type="EMBL" id="ASHM01014708">
    <property type="protein sequence ID" value="PNX96642.1"/>
    <property type="molecule type" value="Genomic_DNA"/>
</dbReference>
<proteinExistence type="predicted"/>
<gene>
    <name evidence="2" type="ORF">L195_g019852</name>
</gene>
<accession>A0A2K3N0U6</accession>
<dbReference type="ExpressionAtlas" id="A0A2K3N0U6">
    <property type="expression patterns" value="baseline"/>
</dbReference>
<dbReference type="InterPro" id="IPR013083">
    <property type="entry name" value="Znf_RING/FYVE/PHD"/>
</dbReference>